<dbReference type="RefSeq" id="WP_128744854.1">
    <property type="nucleotide sequence ID" value="NZ_CP035281.1"/>
</dbReference>
<dbReference type="Pfam" id="PF13472">
    <property type="entry name" value="Lipase_GDSL_2"/>
    <property type="match status" value="1"/>
</dbReference>
<dbReference type="AlphaFoldDB" id="A0A410PTI0"/>
<keyword evidence="3" id="KW-1185">Reference proteome</keyword>
<dbReference type="PANTHER" id="PTHR30383">
    <property type="entry name" value="THIOESTERASE 1/PROTEASE 1/LYSOPHOSPHOLIPASE L1"/>
    <property type="match status" value="1"/>
</dbReference>
<evidence type="ECO:0000259" key="1">
    <source>
        <dbReference type="Pfam" id="PF13472"/>
    </source>
</evidence>
<evidence type="ECO:0000313" key="3">
    <source>
        <dbReference type="Proteomes" id="UP000287601"/>
    </source>
</evidence>
<dbReference type="InterPro" id="IPR013830">
    <property type="entry name" value="SGNH_hydro"/>
</dbReference>
<accession>A0A410PTI0</accession>
<gene>
    <name evidence="2" type="ORF">EQM06_02555</name>
</gene>
<dbReference type="InterPro" id="IPR036514">
    <property type="entry name" value="SGNH_hydro_sf"/>
</dbReference>
<evidence type="ECO:0000313" key="2">
    <source>
        <dbReference type="EMBL" id="QAT42200.1"/>
    </source>
</evidence>
<sequence length="193" mass="22077">MSKIVFIGNSIINGFPYDRNQEFVSLYRQASGNEVINKGINGDTIRGVAGRFAQDVLAYKPDQVAILTGTNEFIYKEALPEQCMKEIAYLAELARKQHIEPVLLTPLPVDPVMAKSRWMVCDDVDYELVQEQITELKKRMILYGKENYVQVIDTNYAFSEYVEKVGVQTAYYDGIHPTREGHRFLAEIIGRFL</sequence>
<reference evidence="2 3" key="1">
    <citation type="submission" date="2019-01" db="EMBL/GenBank/DDBJ databases">
        <title>Draft genomes of a novel of Aminipila strains.</title>
        <authorList>
            <person name="Ma S."/>
        </authorList>
    </citation>
    <scope>NUCLEOTIDE SEQUENCE [LARGE SCALE GENOMIC DNA]</scope>
    <source>
        <strain evidence="3">JN-39</strain>
    </source>
</reference>
<dbReference type="EMBL" id="CP035281">
    <property type="protein sequence ID" value="QAT42200.1"/>
    <property type="molecule type" value="Genomic_DNA"/>
</dbReference>
<proteinExistence type="predicted"/>
<protein>
    <recommendedName>
        <fullName evidence="1">SGNH hydrolase-type esterase domain-containing protein</fullName>
    </recommendedName>
</protein>
<dbReference type="OrthoDB" id="9777593at2"/>
<dbReference type="KEGG" id="amij:EQM06_02555"/>
<organism evidence="2 3">
    <name type="scientific">Aminipila luticellarii</name>
    <dbReference type="NCBI Taxonomy" id="2507160"/>
    <lineage>
        <taxon>Bacteria</taxon>
        <taxon>Bacillati</taxon>
        <taxon>Bacillota</taxon>
        <taxon>Clostridia</taxon>
        <taxon>Peptostreptococcales</taxon>
        <taxon>Anaerovoracaceae</taxon>
        <taxon>Aminipila</taxon>
    </lineage>
</organism>
<feature type="domain" description="SGNH hydrolase-type esterase" evidence="1">
    <location>
        <begin position="6"/>
        <end position="183"/>
    </location>
</feature>
<dbReference type="Gene3D" id="3.40.50.1110">
    <property type="entry name" value="SGNH hydrolase"/>
    <property type="match status" value="1"/>
</dbReference>
<dbReference type="SUPFAM" id="SSF52266">
    <property type="entry name" value="SGNH hydrolase"/>
    <property type="match status" value="1"/>
</dbReference>
<name>A0A410PTI0_9FIRM</name>
<dbReference type="InterPro" id="IPR051532">
    <property type="entry name" value="Ester_Hydrolysis_Enzymes"/>
</dbReference>
<dbReference type="Proteomes" id="UP000287601">
    <property type="component" value="Chromosome"/>
</dbReference>